<dbReference type="InterPro" id="IPR023296">
    <property type="entry name" value="Glyco_hydro_beta-prop_sf"/>
</dbReference>
<reference evidence="1" key="2">
    <citation type="journal article" date="2021" name="PeerJ">
        <title>Extensive microbial diversity within the chicken gut microbiome revealed by metagenomics and culture.</title>
        <authorList>
            <person name="Gilroy R."/>
            <person name="Ravi A."/>
            <person name="Getino M."/>
            <person name="Pursley I."/>
            <person name="Horton D.L."/>
            <person name="Alikhan N.F."/>
            <person name="Baker D."/>
            <person name="Gharbi K."/>
            <person name="Hall N."/>
            <person name="Watson M."/>
            <person name="Adriaenssens E.M."/>
            <person name="Foster-Nyarko E."/>
            <person name="Jarju S."/>
            <person name="Secka A."/>
            <person name="Antonio M."/>
            <person name="Oren A."/>
            <person name="Chaudhuri R.R."/>
            <person name="La Ragione R."/>
            <person name="Hildebrand F."/>
            <person name="Pallen M.J."/>
        </authorList>
    </citation>
    <scope>NUCLEOTIDE SEQUENCE</scope>
    <source>
        <strain evidence="1">CHK158-818</strain>
    </source>
</reference>
<protein>
    <submittedName>
        <fullName evidence="1">Exo-alpha-sialidase</fullName>
    </submittedName>
</protein>
<evidence type="ECO:0000313" key="1">
    <source>
        <dbReference type="EMBL" id="HIU55790.1"/>
    </source>
</evidence>
<dbReference type="SUPFAM" id="SSF50939">
    <property type="entry name" value="Sialidases"/>
    <property type="match status" value="1"/>
</dbReference>
<gene>
    <name evidence="1" type="ORF">IAB03_08315</name>
</gene>
<sequence length="346" mass="39390">MKYTWTWALLALFTFITTVPIIGQKIVPAQRIWDKAPHCAFTDLLYYKNAFYCCFRESNRHVPNRWADNGKIRVLKSKDGKEWQPFALVELPGVDLRDPKISVTPDNKLMLTMGGSIYIMDKLKGGRTHIAFYNKEQNAFSKPVPIELPAEIATGMDWLWKVTWHKKDAYGLMYQAEKGTGKRIVLLVSSKDGIHYNLVSRIPITQNFPNEGAIQFDKKGNMKIIVRCEDNKAGGFYGESSYPYTEWKGYDVGKRLGGPNILITPDGRTLVATRAFDSKGTYTALMELDSNYKLQEVCRFPSGGDCSYPGLVYQNGKLYISYYSGHEKGNAIYFAQIDYDQLFPNP</sequence>
<dbReference type="EMBL" id="DVNA01000188">
    <property type="protein sequence ID" value="HIU55790.1"/>
    <property type="molecule type" value="Genomic_DNA"/>
</dbReference>
<dbReference type="InterPro" id="IPR036278">
    <property type="entry name" value="Sialidase_sf"/>
</dbReference>
<proteinExistence type="predicted"/>
<organism evidence="1 2">
    <name type="scientific">Candidatus Gallibacteroides avistercoris</name>
    <dbReference type="NCBI Taxonomy" id="2840833"/>
    <lineage>
        <taxon>Bacteria</taxon>
        <taxon>Pseudomonadati</taxon>
        <taxon>Bacteroidota</taxon>
        <taxon>Bacteroidia</taxon>
        <taxon>Bacteroidales</taxon>
        <taxon>Bacteroidaceae</taxon>
        <taxon>Bacteroidaceae incertae sedis</taxon>
        <taxon>Candidatus Gallibacteroides</taxon>
    </lineage>
</organism>
<reference evidence="1" key="1">
    <citation type="submission" date="2020-10" db="EMBL/GenBank/DDBJ databases">
        <authorList>
            <person name="Gilroy R."/>
        </authorList>
    </citation>
    <scope>NUCLEOTIDE SEQUENCE</scope>
    <source>
        <strain evidence="1">CHK158-818</strain>
    </source>
</reference>
<dbReference type="Proteomes" id="UP000824112">
    <property type="component" value="Unassembled WGS sequence"/>
</dbReference>
<comment type="caution">
    <text evidence="1">The sequence shown here is derived from an EMBL/GenBank/DDBJ whole genome shotgun (WGS) entry which is preliminary data.</text>
</comment>
<name>A0A9D1SD68_9BACT</name>
<dbReference type="Gene3D" id="2.120.10.10">
    <property type="match status" value="1"/>
</dbReference>
<evidence type="ECO:0000313" key="2">
    <source>
        <dbReference type="Proteomes" id="UP000824112"/>
    </source>
</evidence>
<dbReference type="SUPFAM" id="SSF75005">
    <property type="entry name" value="Arabinanase/levansucrase/invertase"/>
    <property type="match status" value="1"/>
</dbReference>
<accession>A0A9D1SD68</accession>
<dbReference type="AlphaFoldDB" id="A0A9D1SD68"/>